<dbReference type="Pfam" id="PF04500">
    <property type="entry name" value="FLYWCH"/>
    <property type="match status" value="1"/>
</dbReference>
<proteinExistence type="predicted"/>
<evidence type="ECO:0000313" key="5">
    <source>
        <dbReference type="EMBL" id="SOQ39981.1"/>
    </source>
</evidence>
<dbReference type="AlphaFoldDB" id="A0A2H1VGU4"/>
<name>A0A2H1VGU4_SPOFR</name>
<evidence type="ECO:0000256" key="2">
    <source>
        <dbReference type="ARBA" id="ARBA00022771"/>
    </source>
</evidence>
<feature type="domain" description="FLYWCH-type" evidence="4">
    <location>
        <begin position="11"/>
        <end position="71"/>
    </location>
</feature>
<evidence type="ECO:0000256" key="3">
    <source>
        <dbReference type="ARBA" id="ARBA00022833"/>
    </source>
</evidence>
<evidence type="ECO:0000259" key="4">
    <source>
        <dbReference type="Pfam" id="PF04500"/>
    </source>
</evidence>
<keyword evidence="1" id="KW-0479">Metal-binding</keyword>
<organism evidence="5">
    <name type="scientific">Spodoptera frugiperda</name>
    <name type="common">Fall armyworm</name>
    <dbReference type="NCBI Taxonomy" id="7108"/>
    <lineage>
        <taxon>Eukaryota</taxon>
        <taxon>Metazoa</taxon>
        <taxon>Ecdysozoa</taxon>
        <taxon>Arthropoda</taxon>
        <taxon>Hexapoda</taxon>
        <taxon>Insecta</taxon>
        <taxon>Pterygota</taxon>
        <taxon>Neoptera</taxon>
        <taxon>Endopterygota</taxon>
        <taxon>Lepidoptera</taxon>
        <taxon>Glossata</taxon>
        <taxon>Ditrysia</taxon>
        <taxon>Noctuoidea</taxon>
        <taxon>Noctuidae</taxon>
        <taxon>Amphipyrinae</taxon>
        <taxon>Spodoptera</taxon>
    </lineage>
</organism>
<protein>
    <submittedName>
        <fullName evidence="5">SFRICE_004209</fullName>
    </submittedName>
</protein>
<reference evidence="5" key="1">
    <citation type="submission" date="2016-07" db="EMBL/GenBank/DDBJ databases">
        <authorList>
            <person name="Bretaudeau A."/>
        </authorList>
    </citation>
    <scope>NUCLEOTIDE SEQUENCE</scope>
    <source>
        <strain evidence="5">Rice</strain>
        <tissue evidence="5">Whole body</tissue>
    </source>
</reference>
<sequence>MKTQHRDTVKYVFSSDGEEYVLLDGYSYQRLRTYSTRVTTWACSTHYKEGCKAKIQTSENKIILKKFKHYHKPMKNWTNENLREKVEEESQTFYIAIQEE</sequence>
<gene>
    <name evidence="5" type="ORF">SFRICE_004209</name>
</gene>
<evidence type="ECO:0000256" key="1">
    <source>
        <dbReference type="ARBA" id="ARBA00022723"/>
    </source>
</evidence>
<dbReference type="Gene3D" id="2.20.25.240">
    <property type="match status" value="1"/>
</dbReference>
<dbReference type="InterPro" id="IPR007588">
    <property type="entry name" value="Znf_FLYWCH"/>
</dbReference>
<accession>A0A2H1VGU4</accession>
<dbReference type="GO" id="GO:0008270">
    <property type="term" value="F:zinc ion binding"/>
    <property type="evidence" value="ECO:0007669"/>
    <property type="project" value="UniProtKB-KW"/>
</dbReference>
<keyword evidence="3" id="KW-0862">Zinc</keyword>
<dbReference type="EMBL" id="ODYU01002462">
    <property type="protein sequence ID" value="SOQ39981.1"/>
    <property type="molecule type" value="Genomic_DNA"/>
</dbReference>
<keyword evidence="2" id="KW-0863">Zinc-finger</keyword>